<reference evidence="3" key="1">
    <citation type="submission" date="2023-07" db="EMBL/GenBank/DDBJ databases">
        <title>30 novel species of actinomycetes from the DSMZ collection.</title>
        <authorList>
            <person name="Nouioui I."/>
        </authorList>
    </citation>
    <scope>NUCLEOTIDE SEQUENCE [LARGE SCALE GENOMIC DNA]</scope>
    <source>
        <strain evidence="3">DSM 41981</strain>
    </source>
</reference>
<accession>A0ABD5EQ57</accession>
<dbReference type="EMBL" id="JAVRES010000007">
    <property type="protein sequence ID" value="MDT0436489.1"/>
    <property type="molecule type" value="Genomic_DNA"/>
</dbReference>
<evidence type="ECO:0000313" key="2">
    <source>
        <dbReference type="EMBL" id="MDT0436489.1"/>
    </source>
</evidence>
<dbReference type="Proteomes" id="UP001183535">
    <property type="component" value="Unassembled WGS sequence"/>
</dbReference>
<dbReference type="RefSeq" id="WP_093834177.1">
    <property type="nucleotide sequence ID" value="NZ_JAVRES010000007.1"/>
</dbReference>
<evidence type="ECO:0000313" key="3">
    <source>
        <dbReference type="Proteomes" id="UP001183535"/>
    </source>
</evidence>
<keyword evidence="3" id="KW-1185">Reference proteome</keyword>
<sequence length="178" mass="18523">MRKSLRRSAATAAVAAVLPLLALTTTPAQAAATADHAGMTWTVTGKGTDGTVHVSSDASTNAYNGDTPATATLSVLCLRVTGVPAPAGVNPGFYDGWGAGTVAATPPVQGTTLTSRAVADDLCVQYYGTGWRMAEHHDGRYGPNLEYSGGWSFWAYGYVPEGVRFWTAIDGQPANPWS</sequence>
<comment type="caution">
    <text evidence="2">The sequence shown here is derived from an EMBL/GenBank/DDBJ whole genome shotgun (WGS) entry which is preliminary data.</text>
</comment>
<feature type="signal peptide" evidence="1">
    <location>
        <begin position="1"/>
        <end position="30"/>
    </location>
</feature>
<protein>
    <recommendedName>
        <fullName evidence="4">Flagellar hook-length control protein</fullName>
    </recommendedName>
</protein>
<evidence type="ECO:0008006" key="4">
    <source>
        <dbReference type="Google" id="ProtNLM"/>
    </source>
</evidence>
<dbReference type="AlphaFoldDB" id="A0ABD5EQ57"/>
<proteinExistence type="predicted"/>
<keyword evidence="1" id="KW-0732">Signal</keyword>
<name>A0ABD5EQ57_9ACTN</name>
<feature type="chain" id="PRO_5044744199" description="Flagellar hook-length control protein" evidence="1">
    <location>
        <begin position="31"/>
        <end position="178"/>
    </location>
</feature>
<evidence type="ECO:0000256" key="1">
    <source>
        <dbReference type="SAM" id="SignalP"/>
    </source>
</evidence>
<gene>
    <name evidence="2" type="ORF">RM877_17545</name>
</gene>
<organism evidence="2 3">
    <name type="scientific">Streptomyces doudnae</name>
    <dbReference type="NCBI Taxonomy" id="3075536"/>
    <lineage>
        <taxon>Bacteria</taxon>
        <taxon>Bacillati</taxon>
        <taxon>Actinomycetota</taxon>
        <taxon>Actinomycetes</taxon>
        <taxon>Kitasatosporales</taxon>
        <taxon>Streptomycetaceae</taxon>
        <taxon>Streptomyces</taxon>
    </lineage>
</organism>